<feature type="domain" description="Heat-inducible transcription repressor HrcA C-terminal" evidence="6">
    <location>
        <begin position="112"/>
        <end position="330"/>
    </location>
</feature>
<organism evidence="8 9">
    <name type="scientific">Thiohalorhabdus methylotrophus</name>
    <dbReference type="NCBI Taxonomy" id="3242694"/>
    <lineage>
        <taxon>Bacteria</taxon>
        <taxon>Pseudomonadati</taxon>
        <taxon>Pseudomonadota</taxon>
        <taxon>Gammaproteobacteria</taxon>
        <taxon>Thiohalorhabdales</taxon>
        <taxon>Thiohalorhabdaceae</taxon>
        <taxon>Thiohalorhabdus</taxon>
    </lineage>
</organism>
<dbReference type="InterPro" id="IPR036388">
    <property type="entry name" value="WH-like_DNA-bd_sf"/>
</dbReference>
<dbReference type="PIRSF" id="PIRSF005485">
    <property type="entry name" value="HrcA"/>
    <property type="match status" value="1"/>
</dbReference>
<sequence>MHSELDARSKQVLKALVRLYIETGAPVGSRVLARECGLDVSAATVRNTVADLEERGLVQSPHTSAGRVPTSRGYRLFVGIMLEMRPLASEEQAQIRDNLYQQASDIYQLYHAVGRLISGRTHYVGLVLVPRLGQGRFRQIQFLTLSRIRILAILVTTTGIVQNRIVELGRAPSESELERAANYLNERFQGRPLTEVKRTLAGEARGEPGTLEALAAEIGWSALDYDEEEELFIEGQGNLLDYPEFTQGGRLRELFEVLEAPEELTRVLEAAPEDGRGEESSGVQLMIGDEVGHEALEDCSVVTASYSTEDDGLGTVAVIGPARMNYAATIPFVDCTARQLSSVLSLNSPPGARDTA</sequence>
<dbReference type="Gene3D" id="3.30.390.60">
    <property type="entry name" value="Heat-inducible transcription repressor hrca homolog, domain 3"/>
    <property type="match status" value="1"/>
</dbReference>
<proteinExistence type="inferred from homology"/>
<comment type="similarity">
    <text evidence="5">Belongs to the HrcA family.</text>
</comment>
<comment type="caution">
    <text evidence="8">The sequence shown here is derived from an EMBL/GenBank/DDBJ whole genome shotgun (WGS) entry which is preliminary data.</text>
</comment>
<feature type="domain" description="Winged helix-turn-helix transcription repressor HrcA DNA-binding" evidence="7">
    <location>
        <begin position="5"/>
        <end position="76"/>
    </location>
</feature>
<evidence type="ECO:0000256" key="2">
    <source>
        <dbReference type="ARBA" id="ARBA00023015"/>
    </source>
</evidence>
<dbReference type="InterPro" id="IPR029016">
    <property type="entry name" value="GAF-like_dom_sf"/>
</dbReference>
<evidence type="ECO:0000256" key="3">
    <source>
        <dbReference type="ARBA" id="ARBA00023016"/>
    </source>
</evidence>
<dbReference type="Pfam" id="PF01628">
    <property type="entry name" value="HrcA"/>
    <property type="match status" value="1"/>
</dbReference>
<evidence type="ECO:0000256" key="1">
    <source>
        <dbReference type="ARBA" id="ARBA00022491"/>
    </source>
</evidence>
<name>A0ABV4TWQ6_9GAMM</name>
<keyword evidence="9" id="KW-1185">Reference proteome</keyword>
<dbReference type="Proteomes" id="UP001575181">
    <property type="component" value="Unassembled WGS sequence"/>
</dbReference>
<comment type="function">
    <text evidence="5">Negative regulator of class I heat shock genes (grpE-dnaK-dnaJ and groELS operons). Prevents heat-shock induction of these operons.</text>
</comment>
<accession>A0ABV4TWQ6</accession>
<dbReference type="SUPFAM" id="SSF55781">
    <property type="entry name" value="GAF domain-like"/>
    <property type="match status" value="1"/>
</dbReference>
<evidence type="ECO:0000259" key="7">
    <source>
        <dbReference type="Pfam" id="PF03444"/>
    </source>
</evidence>
<evidence type="ECO:0000313" key="9">
    <source>
        <dbReference type="Proteomes" id="UP001575181"/>
    </source>
</evidence>
<dbReference type="InterPro" id="IPR005104">
    <property type="entry name" value="WHTH_HrcA_DNA-bd"/>
</dbReference>
<keyword evidence="4 5" id="KW-0804">Transcription</keyword>
<evidence type="ECO:0000256" key="4">
    <source>
        <dbReference type="ARBA" id="ARBA00023163"/>
    </source>
</evidence>
<dbReference type="Gene3D" id="1.10.10.10">
    <property type="entry name" value="Winged helix-like DNA-binding domain superfamily/Winged helix DNA-binding domain"/>
    <property type="match status" value="1"/>
</dbReference>
<dbReference type="InterPro" id="IPR036390">
    <property type="entry name" value="WH_DNA-bd_sf"/>
</dbReference>
<dbReference type="PANTHER" id="PTHR34824:SF1">
    <property type="entry name" value="HEAT-INDUCIBLE TRANSCRIPTION REPRESSOR HRCA"/>
    <property type="match status" value="1"/>
</dbReference>
<keyword evidence="2 5" id="KW-0805">Transcription regulation</keyword>
<evidence type="ECO:0000256" key="5">
    <source>
        <dbReference type="HAMAP-Rule" id="MF_00081"/>
    </source>
</evidence>
<keyword evidence="3 5" id="KW-0346">Stress response</keyword>
<dbReference type="RefSeq" id="WP_373656456.1">
    <property type="nucleotide sequence ID" value="NZ_JBGUAW010000008.1"/>
</dbReference>
<reference evidence="8 9" key="1">
    <citation type="submission" date="2024-08" db="EMBL/GenBank/DDBJ databases">
        <title>Whole-genome sequencing of halo(alkali)philic microorganisms from hypersaline lakes.</title>
        <authorList>
            <person name="Sorokin D.Y."/>
            <person name="Merkel A.Y."/>
            <person name="Messina E."/>
            <person name="Yakimov M."/>
        </authorList>
    </citation>
    <scope>NUCLEOTIDE SEQUENCE [LARGE SCALE GENOMIC DNA]</scope>
    <source>
        <strain evidence="8 9">Cl-TMA</strain>
    </source>
</reference>
<dbReference type="HAMAP" id="MF_00081">
    <property type="entry name" value="HrcA"/>
    <property type="match status" value="1"/>
</dbReference>
<evidence type="ECO:0000259" key="6">
    <source>
        <dbReference type="Pfam" id="PF01628"/>
    </source>
</evidence>
<protein>
    <recommendedName>
        <fullName evidence="5">Heat-inducible transcription repressor HrcA</fullName>
    </recommendedName>
</protein>
<dbReference type="EMBL" id="JBGUAW010000008">
    <property type="protein sequence ID" value="MFA9461673.1"/>
    <property type="molecule type" value="Genomic_DNA"/>
</dbReference>
<dbReference type="InterPro" id="IPR023120">
    <property type="entry name" value="WHTH_transcript_rep_HrcA_IDD"/>
</dbReference>
<dbReference type="Pfam" id="PF03444">
    <property type="entry name" value="WHD_HrcA"/>
    <property type="match status" value="1"/>
</dbReference>
<dbReference type="PANTHER" id="PTHR34824">
    <property type="entry name" value="HEAT-INDUCIBLE TRANSCRIPTION REPRESSOR HRCA"/>
    <property type="match status" value="1"/>
</dbReference>
<dbReference type="SUPFAM" id="SSF46785">
    <property type="entry name" value="Winged helix' DNA-binding domain"/>
    <property type="match status" value="1"/>
</dbReference>
<keyword evidence="1 5" id="KW-0678">Repressor</keyword>
<dbReference type="NCBIfam" id="TIGR00331">
    <property type="entry name" value="hrcA"/>
    <property type="match status" value="1"/>
</dbReference>
<dbReference type="InterPro" id="IPR021153">
    <property type="entry name" value="HrcA_C"/>
</dbReference>
<dbReference type="InterPro" id="IPR002571">
    <property type="entry name" value="HrcA"/>
</dbReference>
<gene>
    <name evidence="5 8" type="primary">hrcA</name>
    <name evidence="8" type="ORF">ACERLL_12655</name>
</gene>
<evidence type="ECO:0000313" key="8">
    <source>
        <dbReference type="EMBL" id="MFA9461673.1"/>
    </source>
</evidence>
<dbReference type="Gene3D" id="3.30.450.40">
    <property type="match status" value="1"/>
</dbReference>